<protein>
    <recommendedName>
        <fullName evidence="2">Helix-turn-helix domain-containing protein</fullName>
    </recommendedName>
</protein>
<feature type="domain" description="Helix-turn-helix" evidence="2">
    <location>
        <begin position="108"/>
        <end position="155"/>
    </location>
</feature>
<evidence type="ECO:0000313" key="4">
    <source>
        <dbReference type="Proteomes" id="UP001055286"/>
    </source>
</evidence>
<dbReference type="InterPro" id="IPR009061">
    <property type="entry name" value="DNA-bd_dom_put_sf"/>
</dbReference>
<proteinExistence type="predicted"/>
<comment type="caution">
    <text evidence="3">The sequence shown here is derived from an EMBL/GenBank/DDBJ whole genome shotgun (WGS) entry which is preliminary data.</text>
</comment>
<reference evidence="3" key="2">
    <citation type="submission" date="2021-08" db="EMBL/GenBank/DDBJ databases">
        <authorList>
            <person name="Tani A."/>
            <person name="Ola A."/>
            <person name="Ogura Y."/>
            <person name="Katsura K."/>
            <person name="Hayashi T."/>
        </authorList>
    </citation>
    <scope>NUCLEOTIDE SEQUENCE</scope>
    <source>
        <strain evidence="3">JCM 32048</strain>
    </source>
</reference>
<dbReference type="InterPro" id="IPR041657">
    <property type="entry name" value="HTH_17"/>
</dbReference>
<feature type="compositionally biased region" description="Polar residues" evidence="1">
    <location>
        <begin position="1"/>
        <end position="18"/>
    </location>
</feature>
<sequence length="166" mass="18179">MRRVSNSGSDARLAQSSGKPAPPDTRQQVVDAAVARVVENVTASLKAMIPEHAIRRLIELEVRAAVQALPPVMVERAAAPQVPQSSPQPQTRTLPEPGPALAPERLTYRVEEVAEIMGVSQTTVWMWIREGSLAARKVSRIRLIRRVDLEAFIDAMPASRGDSKDE</sequence>
<name>A0AA37HK40_9HYPH</name>
<accession>A0AA37HK40</accession>
<dbReference type="GO" id="GO:0003677">
    <property type="term" value="F:DNA binding"/>
    <property type="evidence" value="ECO:0007669"/>
    <property type="project" value="InterPro"/>
</dbReference>
<reference evidence="3" key="1">
    <citation type="journal article" date="2016" name="Front. Microbiol.">
        <title>Genome Sequence of the Piezophilic, Mesophilic Sulfate-Reducing Bacterium Desulfovibrio indicus J2T.</title>
        <authorList>
            <person name="Cao J."/>
            <person name="Maignien L."/>
            <person name="Shao Z."/>
            <person name="Alain K."/>
            <person name="Jebbar M."/>
        </authorList>
    </citation>
    <scope>NUCLEOTIDE SEQUENCE</scope>
    <source>
        <strain evidence="3">JCM 32048</strain>
    </source>
</reference>
<evidence type="ECO:0000313" key="3">
    <source>
        <dbReference type="EMBL" id="GJD66570.1"/>
    </source>
</evidence>
<evidence type="ECO:0000259" key="2">
    <source>
        <dbReference type="Pfam" id="PF12728"/>
    </source>
</evidence>
<dbReference type="InterPro" id="IPR010093">
    <property type="entry name" value="SinI_DNA-bd"/>
</dbReference>
<dbReference type="SUPFAM" id="SSF46955">
    <property type="entry name" value="Putative DNA-binding domain"/>
    <property type="match status" value="1"/>
</dbReference>
<evidence type="ECO:0000256" key="1">
    <source>
        <dbReference type="SAM" id="MobiDB-lite"/>
    </source>
</evidence>
<feature type="compositionally biased region" description="Low complexity" evidence="1">
    <location>
        <begin position="77"/>
        <end position="90"/>
    </location>
</feature>
<keyword evidence="4" id="KW-1185">Reference proteome</keyword>
<dbReference type="NCBIfam" id="TIGR01764">
    <property type="entry name" value="excise"/>
    <property type="match status" value="1"/>
</dbReference>
<dbReference type="AlphaFoldDB" id="A0AA37HK40"/>
<dbReference type="Pfam" id="PF12728">
    <property type="entry name" value="HTH_17"/>
    <property type="match status" value="1"/>
</dbReference>
<organism evidence="3 4">
    <name type="scientific">Methylobacterium frigidaeris</name>
    <dbReference type="NCBI Taxonomy" id="2038277"/>
    <lineage>
        <taxon>Bacteria</taxon>
        <taxon>Pseudomonadati</taxon>
        <taxon>Pseudomonadota</taxon>
        <taxon>Alphaproteobacteria</taxon>
        <taxon>Hyphomicrobiales</taxon>
        <taxon>Methylobacteriaceae</taxon>
        <taxon>Methylobacterium</taxon>
    </lineage>
</organism>
<feature type="region of interest" description="Disordered" evidence="1">
    <location>
        <begin position="77"/>
        <end position="99"/>
    </location>
</feature>
<dbReference type="EMBL" id="BPQJ01000070">
    <property type="protein sequence ID" value="GJD66570.1"/>
    <property type="molecule type" value="Genomic_DNA"/>
</dbReference>
<feature type="region of interest" description="Disordered" evidence="1">
    <location>
        <begin position="1"/>
        <end position="27"/>
    </location>
</feature>
<dbReference type="Proteomes" id="UP001055286">
    <property type="component" value="Unassembled WGS sequence"/>
</dbReference>
<gene>
    <name evidence="3" type="ORF">MPEAHAMD_6768</name>
</gene>
<dbReference type="RefSeq" id="WP_238193565.1">
    <property type="nucleotide sequence ID" value="NZ_BPQJ01000070.1"/>
</dbReference>